<reference evidence="3" key="1">
    <citation type="submission" date="2020-10" db="EMBL/GenBank/DDBJ databases">
        <authorList>
            <person name="Gilroy R."/>
        </authorList>
    </citation>
    <scope>NUCLEOTIDE SEQUENCE</scope>
    <source>
        <strain evidence="3">4920</strain>
    </source>
</reference>
<dbReference type="Proteomes" id="UP000886743">
    <property type="component" value="Unassembled WGS sequence"/>
</dbReference>
<dbReference type="EMBL" id="DVOF01000124">
    <property type="protein sequence ID" value="HIV02766.1"/>
    <property type="molecule type" value="Genomic_DNA"/>
</dbReference>
<dbReference type="InterPro" id="IPR012854">
    <property type="entry name" value="Cu_amine_oxidase-like_N"/>
</dbReference>
<evidence type="ECO:0000313" key="4">
    <source>
        <dbReference type="Proteomes" id="UP000886743"/>
    </source>
</evidence>
<evidence type="ECO:0000256" key="1">
    <source>
        <dbReference type="SAM" id="SignalP"/>
    </source>
</evidence>
<protein>
    <submittedName>
        <fullName evidence="3">Copper amine oxidase N-terminal domain-containing protein</fullName>
    </submittedName>
</protein>
<feature type="domain" description="Copper amine oxidase-like N-terminal" evidence="2">
    <location>
        <begin position="54"/>
        <end position="149"/>
    </location>
</feature>
<sequence length="249" mass="27961">MKKGLIMILISCICFCSQTVTGSSQDIYIPDSSIRIIMVTQGQSLETEYLHCGIDPICREERIFIPIRPFAEYFGYQVSWDDTTQAVTVEGDNKVLSFKINDAEIVINGEEAELLSPAFIEHGRTMVPVRSVAEIYGLDIRWMEGLDQVQYVWLSAVSLLDEADLETTAQDFSLVQEADLFSCYTLTPEGATKRGIQLGDSSDKVFRLYGKPAITKTENTAYILEYTVPVLPYMDEVGTLTFFIRDGLV</sequence>
<feature type="signal peptide" evidence="1">
    <location>
        <begin position="1"/>
        <end position="22"/>
    </location>
</feature>
<name>A0A9D1NH79_9FIRM</name>
<dbReference type="Gene3D" id="3.30.457.10">
    <property type="entry name" value="Copper amine oxidase-like, N-terminal domain"/>
    <property type="match status" value="1"/>
</dbReference>
<reference evidence="3" key="2">
    <citation type="journal article" date="2021" name="PeerJ">
        <title>Extensive microbial diversity within the chicken gut microbiome revealed by metagenomics and culture.</title>
        <authorList>
            <person name="Gilroy R."/>
            <person name="Ravi A."/>
            <person name="Getino M."/>
            <person name="Pursley I."/>
            <person name="Horton D.L."/>
            <person name="Alikhan N.F."/>
            <person name="Baker D."/>
            <person name="Gharbi K."/>
            <person name="Hall N."/>
            <person name="Watson M."/>
            <person name="Adriaenssens E.M."/>
            <person name="Foster-Nyarko E."/>
            <person name="Jarju S."/>
            <person name="Secka A."/>
            <person name="Antonio M."/>
            <person name="Oren A."/>
            <person name="Chaudhuri R.R."/>
            <person name="La Ragione R."/>
            <person name="Hildebrand F."/>
            <person name="Pallen M.J."/>
        </authorList>
    </citation>
    <scope>NUCLEOTIDE SEQUENCE</scope>
    <source>
        <strain evidence="3">4920</strain>
    </source>
</reference>
<dbReference type="InterPro" id="IPR036582">
    <property type="entry name" value="Mao_N_sf"/>
</dbReference>
<feature type="chain" id="PRO_5039549373" evidence="1">
    <location>
        <begin position="23"/>
        <end position="249"/>
    </location>
</feature>
<dbReference type="Pfam" id="PF07833">
    <property type="entry name" value="Cu_amine_oxidN1"/>
    <property type="match status" value="1"/>
</dbReference>
<feature type="non-terminal residue" evidence="3">
    <location>
        <position position="249"/>
    </location>
</feature>
<proteinExistence type="predicted"/>
<evidence type="ECO:0000313" key="3">
    <source>
        <dbReference type="EMBL" id="HIV02766.1"/>
    </source>
</evidence>
<organism evidence="3 4">
    <name type="scientific">Candidatus Aphodoplasma excrementigallinarum</name>
    <dbReference type="NCBI Taxonomy" id="2840673"/>
    <lineage>
        <taxon>Bacteria</taxon>
        <taxon>Bacillati</taxon>
        <taxon>Bacillota</taxon>
        <taxon>Clostridia</taxon>
        <taxon>Eubacteriales</taxon>
        <taxon>Candidatus Aphodoplasma</taxon>
    </lineage>
</organism>
<comment type="caution">
    <text evidence="3">The sequence shown here is derived from an EMBL/GenBank/DDBJ whole genome shotgun (WGS) entry which is preliminary data.</text>
</comment>
<accession>A0A9D1NH79</accession>
<dbReference type="AlphaFoldDB" id="A0A9D1NH79"/>
<gene>
    <name evidence="3" type="ORF">IAC74_04265</name>
</gene>
<dbReference type="SUPFAM" id="SSF55383">
    <property type="entry name" value="Copper amine oxidase, domain N"/>
    <property type="match status" value="1"/>
</dbReference>
<keyword evidence="1" id="KW-0732">Signal</keyword>
<evidence type="ECO:0000259" key="2">
    <source>
        <dbReference type="Pfam" id="PF07833"/>
    </source>
</evidence>